<protein>
    <submittedName>
        <fullName evidence="1">Uncharacterized protein</fullName>
    </submittedName>
</protein>
<proteinExistence type="predicted"/>
<evidence type="ECO:0000313" key="1">
    <source>
        <dbReference type="EMBL" id="KAJ4022420.1"/>
    </source>
</evidence>
<gene>
    <name evidence="1" type="ORF">NW766_001455</name>
</gene>
<dbReference type="EMBL" id="JAPDHF010000002">
    <property type="protein sequence ID" value="KAJ4022420.1"/>
    <property type="molecule type" value="Genomic_DNA"/>
</dbReference>
<reference evidence="1" key="1">
    <citation type="submission" date="2022-10" db="EMBL/GenBank/DDBJ databases">
        <title>Fusarium specimens isolated from Avocado Roots.</title>
        <authorList>
            <person name="Stajich J."/>
            <person name="Roper C."/>
            <person name="Heimlech-Rivalta G."/>
        </authorList>
    </citation>
    <scope>NUCLEOTIDE SEQUENCE</scope>
    <source>
        <strain evidence="1">CF00143</strain>
    </source>
</reference>
<evidence type="ECO:0000313" key="2">
    <source>
        <dbReference type="Proteomes" id="UP001152130"/>
    </source>
</evidence>
<name>A0A9W8Q134_9HYPO</name>
<accession>A0A9W8Q134</accession>
<keyword evidence="2" id="KW-1185">Reference proteome</keyword>
<dbReference type="Proteomes" id="UP001152130">
    <property type="component" value="Unassembled WGS sequence"/>
</dbReference>
<dbReference type="GO" id="GO:0004497">
    <property type="term" value="F:monooxygenase activity"/>
    <property type="evidence" value="ECO:0007669"/>
    <property type="project" value="InterPro"/>
</dbReference>
<dbReference type="SUPFAM" id="SSF48264">
    <property type="entry name" value="Cytochrome P450"/>
    <property type="match status" value="1"/>
</dbReference>
<sequence length="242" mass="27156">MAPYAATFRKIYNIAAPFPKTDYYEPFRVPTPTIHLFVEKNEALHGKFKRQFSHVYSASGVKDLDSNIDASIEKFIAEIQKTEGTNIDLGKWFERLMLGTVLASLLDCICDLTFGKNQGFIDKCNLEGLEDDPFAELGRLIRQAHLHGMTPLLFYVAKMSTFVTEKIFPRKSIPDVTGRTVEALLADFKDPSNAENFETQRSIASKLHQVQSSKGSGTFKDEDVEYLVDFGVKASVLDALSK</sequence>
<dbReference type="Gene3D" id="1.10.630.10">
    <property type="entry name" value="Cytochrome P450"/>
    <property type="match status" value="1"/>
</dbReference>
<dbReference type="GO" id="GO:0016705">
    <property type="term" value="F:oxidoreductase activity, acting on paired donors, with incorporation or reduction of molecular oxygen"/>
    <property type="evidence" value="ECO:0007669"/>
    <property type="project" value="InterPro"/>
</dbReference>
<comment type="caution">
    <text evidence="1">The sequence shown here is derived from an EMBL/GenBank/DDBJ whole genome shotgun (WGS) entry which is preliminary data.</text>
</comment>
<dbReference type="InterPro" id="IPR036396">
    <property type="entry name" value="Cyt_P450_sf"/>
</dbReference>
<dbReference type="GO" id="GO:0020037">
    <property type="term" value="F:heme binding"/>
    <property type="evidence" value="ECO:0007669"/>
    <property type="project" value="InterPro"/>
</dbReference>
<organism evidence="1 2">
    <name type="scientific">Fusarium irregulare</name>
    <dbReference type="NCBI Taxonomy" id="2494466"/>
    <lineage>
        <taxon>Eukaryota</taxon>
        <taxon>Fungi</taxon>
        <taxon>Dikarya</taxon>
        <taxon>Ascomycota</taxon>
        <taxon>Pezizomycotina</taxon>
        <taxon>Sordariomycetes</taxon>
        <taxon>Hypocreomycetidae</taxon>
        <taxon>Hypocreales</taxon>
        <taxon>Nectriaceae</taxon>
        <taxon>Fusarium</taxon>
        <taxon>Fusarium incarnatum-equiseti species complex</taxon>
    </lineage>
</organism>
<dbReference type="GO" id="GO:0005506">
    <property type="term" value="F:iron ion binding"/>
    <property type="evidence" value="ECO:0007669"/>
    <property type="project" value="InterPro"/>
</dbReference>
<dbReference type="AlphaFoldDB" id="A0A9W8Q134"/>